<dbReference type="AlphaFoldDB" id="A0A9N8DPC0"/>
<dbReference type="EMBL" id="CAICTM010000273">
    <property type="protein sequence ID" value="CAB9506658.1"/>
    <property type="molecule type" value="Genomic_DNA"/>
</dbReference>
<gene>
    <name evidence="6" type="ORF">SEMRO_274_G105460.1</name>
</gene>
<dbReference type="PROSITE" id="PS50865">
    <property type="entry name" value="ZF_MYND_2"/>
    <property type="match status" value="1"/>
</dbReference>
<keyword evidence="2 4" id="KW-0863">Zinc-finger</keyword>
<dbReference type="SUPFAM" id="SSF144232">
    <property type="entry name" value="HIT/MYND zinc finger-like"/>
    <property type="match status" value="1"/>
</dbReference>
<evidence type="ECO:0000313" key="7">
    <source>
        <dbReference type="Proteomes" id="UP001153069"/>
    </source>
</evidence>
<dbReference type="OrthoDB" id="48351at2759"/>
<evidence type="ECO:0000256" key="1">
    <source>
        <dbReference type="ARBA" id="ARBA00022723"/>
    </source>
</evidence>
<evidence type="ECO:0000259" key="5">
    <source>
        <dbReference type="PROSITE" id="PS50865"/>
    </source>
</evidence>
<keyword evidence="7" id="KW-1185">Reference proteome</keyword>
<evidence type="ECO:0000313" key="6">
    <source>
        <dbReference type="EMBL" id="CAB9506658.1"/>
    </source>
</evidence>
<accession>A0A9N8DPC0</accession>
<dbReference type="Gene3D" id="6.10.140.2220">
    <property type="match status" value="1"/>
</dbReference>
<evidence type="ECO:0000256" key="3">
    <source>
        <dbReference type="ARBA" id="ARBA00022833"/>
    </source>
</evidence>
<feature type="domain" description="MYND-type" evidence="5">
    <location>
        <begin position="366"/>
        <end position="412"/>
    </location>
</feature>
<protein>
    <recommendedName>
        <fullName evidence="5">MYND-type domain-containing protein</fullName>
    </recommendedName>
</protein>
<proteinExistence type="predicted"/>
<dbReference type="Proteomes" id="UP001153069">
    <property type="component" value="Unassembled WGS sequence"/>
</dbReference>
<keyword evidence="1" id="KW-0479">Metal-binding</keyword>
<dbReference type="InterPro" id="IPR002893">
    <property type="entry name" value="Znf_MYND"/>
</dbReference>
<dbReference type="GO" id="GO:0008270">
    <property type="term" value="F:zinc ion binding"/>
    <property type="evidence" value="ECO:0007669"/>
    <property type="project" value="UniProtKB-KW"/>
</dbReference>
<keyword evidence="3" id="KW-0862">Zinc</keyword>
<reference evidence="6" key="1">
    <citation type="submission" date="2020-06" db="EMBL/GenBank/DDBJ databases">
        <authorList>
            <consortium name="Plant Systems Biology data submission"/>
        </authorList>
    </citation>
    <scope>NUCLEOTIDE SEQUENCE</scope>
    <source>
        <strain evidence="6">D6</strain>
    </source>
</reference>
<comment type="caution">
    <text evidence="6">The sequence shown here is derived from an EMBL/GenBank/DDBJ whole genome shotgun (WGS) entry which is preliminary data.</text>
</comment>
<evidence type="ECO:0000256" key="4">
    <source>
        <dbReference type="PROSITE-ProRule" id="PRU00134"/>
    </source>
</evidence>
<evidence type="ECO:0000256" key="2">
    <source>
        <dbReference type="ARBA" id="ARBA00022771"/>
    </source>
</evidence>
<sequence>MGDVPLLEDLVALGAAIDAPVLENANDTASDIGSAPAGTTALCLLCAMLAVDAQTMKNATTGRSAKLKQALKGNLECAIILVKCGADCSRILGESDHQPKSTTSDPFHLLHLYGKSARQLAELSRKKDLIQAMKEFENKEDKIAKAYCRCGSRLPWKQCHEGDKEVQAPIYMDSKDDGTSVYFRYSPLASCVCKRGETYFNCCWFSSPEPRYKNDANGGLLGVKAVYHEATLPTLPRMINRMHIIPKEFGLRVEHSLLLPQFAGMTSAQIREMTAKDIRLMGSSSLADHANPKSKIGTWAPDVYDGCIERLDKLFWWSDIHWEVNEGELLNRVEEWNGALAQYCDDKGLEGNQREATIRRHAASHCAPCANPQCTAFESTVKEFGRCTQCKSVAYCSTRCQKKAWKAHKKECIKILTYSKPPSMQNQETR</sequence>
<name>A0A9N8DPC0_9STRA</name>
<organism evidence="6 7">
    <name type="scientific">Seminavis robusta</name>
    <dbReference type="NCBI Taxonomy" id="568900"/>
    <lineage>
        <taxon>Eukaryota</taxon>
        <taxon>Sar</taxon>
        <taxon>Stramenopiles</taxon>
        <taxon>Ochrophyta</taxon>
        <taxon>Bacillariophyta</taxon>
        <taxon>Bacillariophyceae</taxon>
        <taxon>Bacillariophycidae</taxon>
        <taxon>Naviculales</taxon>
        <taxon>Naviculaceae</taxon>
        <taxon>Seminavis</taxon>
    </lineage>
</organism>
<dbReference type="Pfam" id="PF01753">
    <property type="entry name" value="zf-MYND"/>
    <property type="match status" value="1"/>
</dbReference>